<dbReference type="InterPro" id="IPR025836">
    <property type="entry name" value="Zn_knuckle_CX2CX4HX4C"/>
</dbReference>
<feature type="domain" description="Zinc knuckle CX2CX4HX4C" evidence="2">
    <location>
        <begin position="54"/>
        <end position="99"/>
    </location>
</feature>
<evidence type="ECO:0000313" key="4">
    <source>
        <dbReference type="RefSeq" id="XP_021824921.1"/>
    </source>
</evidence>
<sequence>MASFWVQMHGVPLLNMTTVVAKKIGAVLGQVLDIDHTEGDKCIGRFLRVRIRTDVRQPLMRVAFVEFPEEDAIWVNFRYEFLPEYCFLCGCLGHPNRICVEKLASAASSQNMQDQMMAFAGLEASEDLRGRKESSDSSPWVSGDNAAGHIHRPRSFFS</sequence>
<keyword evidence="3" id="KW-1185">Reference proteome</keyword>
<feature type="region of interest" description="Disordered" evidence="1">
    <location>
        <begin position="130"/>
        <end position="158"/>
    </location>
</feature>
<dbReference type="Pfam" id="PF14392">
    <property type="entry name" value="zf-CCHC_4"/>
    <property type="match status" value="1"/>
</dbReference>
<accession>A0A6P5TCK1</accession>
<dbReference type="PANTHER" id="PTHR31286:SF167">
    <property type="entry name" value="OS09G0268800 PROTEIN"/>
    <property type="match status" value="1"/>
</dbReference>
<feature type="compositionally biased region" description="Basic residues" evidence="1">
    <location>
        <begin position="149"/>
        <end position="158"/>
    </location>
</feature>
<name>A0A6P5TCK1_PRUAV</name>
<evidence type="ECO:0000256" key="1">
    <source>
        <dbReference type="SAM" id="MobiDB-lite"/>
    </source>
</evidence>
<dbReference type="PANTHER" id="PTHR31286">
    <property type="entry name" value="GLYCINE-RICH CELL WALL STRUCTURAL PROTEIN 1.8-LIKE"/>
    <property type="match status" value="1"/>
</dbReference>
<dbReference type="Proteomes" id="UP000515124">
    <property type="component" value="Unplaced"/>
</dbReference>
<dbReference type="GeneID" id="110765974"/>
<evidence type="ECO:0000259" key="2">
    <source>
        <dbReference type="Pfam" id="PF14392"/>
    </source>
</evidence>
<dbReference type="InterPro" id="IPR040256">
    <property type="entry name" value="At4g02000-like"/>
</dbReference>
<evidence type="ECO:0000313" key="3">
    <source>
        <dbReference type="Proteomes" id="UP000515124"/>
    </source>
</evidence>
<dbReference type="AlphaFoldDB" id="A0A6P5TCK1"/>
<proteinExistence type="predicted"/>
<organism evidence="3 4">
    <name type="scientific">Prunus avium</name>
    <name type="common">Cherry</name>
    <name type="synonym">Cerasus avium</name>
    <dbReference type="NCBI Taxonomy" id="42229"/>
    <lineage>
        <taxon>Eukaryota</taxon>
        <taxon>Viridiplantae</taxon>
        <taxon>Streptophyta</taxon>
        <taxon>Embryophyta</taxon>
        <taxon>Tracheophyta</taxon>
        <taxon>Spermatophyta</taxon>
        <taxon>Magnoliopsida</taxon>
        <taxon>eudicotyledons</taxon>
        <taxon>Gunneridae</taxon>
        <taxon>Pentapetalae</taxon>
        <taxon>rosids</taxon>
        <taxon>fabids</taxon>
        <taxon>Rosales</taxon>
        <taxon>Rosaceae</taxon>
        <taxon>Amygdaloideae</taxon>
        <taxon>Amygdaleae</taxon>
        <taxon>Prunus</taxon>
    </lineage>
</organism>
<reference evidence="4" key="1">
    <citation type="submission" date="2025-08" db="UniProtKB">
        <authorList>
            <consortium name="RefSeq"/>
        </authorList>
    </citation>
    <scope>IDENTIFICATION</scope>
</reference>
<dbReference type="RefSeq" id="XP_021824921.1">
    <property type="nucleotide sequence ID" value="XM_021969229.1"/>
</dbReference>
<gene>
    <name evidence="4" type="primary">LOC110765974</name>
</gene>
<dbReference type="KEGG" id="pavi:110765974"/>
<protein>
    <submittedName>
        <fullName evidence="4">Uncharacterized protein At4g02000-like</fullName>
    </submittedName>
</protein>